<evidence type="ECO:0000313" key="1">
    <source>
        <dbReference type="EMBL" id="KAF5784410.1"/>
    </source>
</evidence>
<dbReference type="AlphaFoldDB" id="A0A9K3HUF5"/>
<evidence type="ECO:0000313" key="2">
    <source>
        <dbReference type="Proteomes" id="UP000215914"/>
    </source>
</evidence>
<reference evidence="1" key="2">
    <citation type="submission" date="2020-06" db="EMBL/GenBank/DDBJ databases">
        <title>Helianthus annuus Genome sequencing and assembly Release 2.</title>
        <authorList>
            <person name="Gouzy J."/>
            <person name="Langlade N."/>
            <person name="Munos S."/>
        </authorList>
    </citation>
    <scope>NUCLEOTIDE SEQUENCE</scope>
    <source>
        <tissue evidence="1">Leaves</tissue>
    </source>
</reference>
<reference evidence="1" key="1">
    <citation type="journal article" date="2017" name="Nature">
        <title>The sunflower genome provides insights into oil metabolism, flowering and Asterid evolution.</title>
        <authorList>
            <person name="Badouin H."/>
            <person name="Gouzy J."/>
            <person name="Grassa C.J."/>
            <person name="Murat F."/>
            <person name="Staton S.E."/>
            <person name="Cottret L."/>
            <person name="Lelandais-Briere C."/>
            <person name="Owens G.L."/>
            <person name="Carrere S."/>
            <person name="Mayjonade B."/>
            <person name="Legrand L."/>
            <person name="Gill N."/>
            <person name="Kane N.C."/>
            <person name="Bowers J.E."/>
            <person name="Hubner S."/>
            <person name="Bellec A."/>
            <person name="Berard A."/>
            <person name="Berges H."/>
            <person name="Blanchet N."/>
            <person name="Boniface M.C."/>
            <person name="Brunel D."/>
            <person name="Catrice O."/>
            <person name="Chaidir N."/>
            <person name="Claudel C."/>
            <person name="Donnadieu C."/>
            <person name="Faraut T."/>
            <person name="Fievet G."/>
            <person name="Helmstetter N."/>
            <person name="King M."/>
            <person name="Knapp S.J."/>
            <person name="Lai Z."/>
            <person name="Le Paslier M.C."/>
            <person name="Lippi Y."/>
            <person name="Lorenzon L."/>
            <person name="Mandel J.R."/>
            <person name="Marage G."/>
            <person name="Marchand G."/>
            <person name="Marquand E."/>
            <person name="Bret-Mestries E."/>
            <person name="Morien E."/>
            <person name="Nambeesan S."/>
            <person name="Nguyen T."/>
            <person name="Pegot-Espagnet P."/>
            <person name="Pouilly N."/>
            <person name="Raftis F."/>
            <person name="Sallet E."/>
            <person name="Schiex T."/>
            <person name="Thomas J."/>
            <person name="Vandecasteele C."/>
            <person name="Vares D."/>
            <person name="Vear F."/>
            <person name="Vautrin S."/>
            <person name="Crespi M."/>
            <person name="Mangin B."/>
            <person name="Burke J.M."/>
            <person name="Salse J."/>
            <person name="Munos S."/>
            <person name="Vincourt P."/>
            <person name="Rieseberg L.H."/>
            <person name="Langlade N.B."/>
        </authorList>
    </citation>
    <scope>NUCLEOTIDE SEQUENCE</scope>
    <source>
        <tissue evidence="1">Leaves</tissue>
    </source>
</reference>
<dbReference type="Gramene" id="mRNA:HanXRQr2_Chr11g0519231">
    <property type="protein sequence ID" value="CDS:HanXRQr2_Chr11g0519231.1"/>
    <property type="gene ID" value="HanXRQr2_Chr11g0519231"/>
</dbReference>
<protein>
    <submittedName>
        <fullName evidence="1">Uncharacterized protein</fullName>
    </submittedName>
</protein>
<proteinExistence type="predicted"/>
<dbReference type="EMBL" id="MNCJ02000326">
    <property type="protein sequence ID" value="KAF5784410.1"/>
    <property type="molecule type" value="Genomic_DNA"/>
</dbReference>
<dbReference type="Proteomes" id="UP000215914">
    <property type="component" value="Unassembled WGS sequence"/>
</dbReference>
<sequence>MCYIYTHIVTYVINMCYICQPLWCQFKLSKITYVTTLHHPKCHINEQTSNICNYKYMRLV</sequence>
<name>A0A9K3HUF5_HELAN</name>
<organism evidence="1 2">
    <name type="scientific">Helianthus annuus</name>
    <name type="common">Common sunflower</name>
    <dbReference type="NCBI Taxonomy" id="4232"/>
    <lineage>
        <taxon>Eukaryota</taxon>
        <taxon>Viridiplantae</taxon>
        <taxon>Streptophyta</taxon>
        <taxon>Embryophyta</taxon>
        <taxon>Tracheophyta</taxon>
        <taxon>Spermatophyta</taxon>
        <taxon>Magnoliopsida</taxon>
        <taxon>eudicotyledons</taxon>
        <taxon>Gunneridae</taxon>
        <taxon>Pentapetalae</taxon>
        <taxon>asterids</taxon>
        <taxon>campanulids</taxon>
        <taxon>Asterales</taxon>
        <taxon>Asteraceae</taxon>
        <taxon>Asteroideae</taxon>
        <taxon>Heliantheae alliance</taxon>
        <taxon>Heliantheae</taxon>
        <taxon>Helianthus</taxon>
    </lineage>
</organism>
<keyword evidence="2" id="KW-1185">Reference proteome</keyword>
<comment type="caution">
    <text evidence="1">The sequence shown here is derived from an EMBL/GenBank/DDBJ whole genome shotgun (WGS) entry which is preliminary data.</text>
</comment>
<gene>
    <name evidence="1" type="ORF">HanXRQr2_Chr11g0519231</name>
</gene>
<accession>A0A9K3HUF5</accession>